<gene>
    <name evidence="2" type="ORF">BJY22_005006</name>
</gene>
<evidence type="ECO:0000313" key="2">
    <source>
        <dbReference type="EMBL" id="NIK59289.1"/>
    </source>
</evidence>
<organism evidence="2 3">
    <name type="scientific">Kribbella shirazensis</name>
    <dbReference type="NCBI Taxonomy" id="1105143"/>
    <lineage>
        <taxon>Bacteria</taxon>
        <taxon>Bacillati</taxon>
        <taxon>Actinomycetota</taxon>
        <taxon>Actinomycetes</taxon>
        <taxon>Propionibacteriales</taxon>
        <taxon>Kribbellaceae</taxon>
        <taxon>Kribbella</taxon>
    </lineage>
</organism>
<dbReference type="RefSeq" id="WP_167210816.1">
    <property type="nucleotide sequence ID" value="NZ_JAASRO010000001.1"/>
</dbReference>
<dbReference type="EMBL" id="JAASRO010000001">
    <property type="protein sequence ID" value="NIK59289.1"/>
    <property type="molecule type" value="Genomic_DNA"/>
</dbReference>
<name>A0A7X5VDM3_9ACTN</name>
<keyword evidence="3" id="KW-1185">Reference proteome</keyword>
<evidence type="ECO:0000256" key="1">
    <source>
        <dbReference type="SAM" id="MobiDB-lite"/>
    </source>
</evidence>
<evidence type="ECO:0000313" key="3">
    <source>
        <dbReference type="Proteomes" id="UP000555407"/>
    </source>
</evidence>
<feature type="region of interest" description="Disordered" evidence="1">
    <location>
        <begin position="63"/>
        <end position="128"/>
    </location>
</feature>
<proteinExistence type="predicted"/>
<dbReference type="AlphaFoldDB" id="A0A7X5VDM3"/>
<comment type="caution">
    <text evidence="2">The sequence shown here is derived from an EMBL/GenBank/DDBJ whole genome shotgun (WGS) entry which is preliminary data.</text>
</comment>
<reference evidence="2 3" key="1">
    <citation type="submission" date="2020-03" db="EMBL/GenBank/DDBJ databases">
        <title>Sequencing the genomes of 1000 actinobacteria strains.</title>
        <authorList>
            <person name="Klenk H.-P."/>
        </authorList>
    </citation>
    <scope>NUCLEOTIDE SEQUENCE [LARGE SCALE GENOMIC DNA]</scope>
    <source>
        <strain evidence="2 3">DSM 45490</strain>
    </source>
</reference>
<dbReference type="Proteomes" id="UP000555407">
    <property type="component" value="Unassembled WGS sequence"/>
</dbReference>
<feature type="compositionally biased region" description="Basic and acidic residues" evidence="1">
    <location>
        <begin position="103"/>
        <end position="128"/>
    </location>
</feature>
<protein>
    <submittedName>
        <fullName evidence="2">Uncharacterized protein</fullName>
    </submittedName>
</protein>
<accession>A0A7X5VDM3</accession>
<sequence length="128" mass="14271">MRDDEQPDARPDVTPKALPKGVQVFIGGHWLSATAHATRYGRRGQQVLIDHYGRLVWVSASRLRPWSGRGPSGRRRPGVFAAQQEARPDEDHTPAAGDETDPDRDADCTAVGDEEHARQDRQRGTHEQ</sequence>